<evidence type="ECO:0000256" key="4">
    <source>
        <dbReference type="ARBA" id="ARBA00022759"/>
    </source>
</evidence>
<dbReference type="InterPro" id="IPR043502">
    <property type="entry name" value="DNA/RNA_pol_sf"/>
</dbReference>
<evidence type="ECO:0000313" key="9">
    <source>
        <dbReference type="EMBL" id="KMQ90174.1"/>
    </source>
</evidence>
<evidence type="ECO:0000256" key="1">
    <source>
        <dbReference type="ARBA" id="ARBA00022679"/>
    </source>
</evidence>
<evidence type="ECO:0000256" key="7">
    <source>
        <dbReference type="SAM" id="MobiDB-lite"/>
    </source>
</evidence>
<dbReference type="PANTHER" id="PTHR34072:SF58">
    <property type="entry name" value="DNA (CYTOSINE-5-)-METHYLTRANSFERASE"/>
    <property type="match status" value="1"/>
</dbReference>
<dbReference type="SUPFAM" id="SSF56672">
    <property type="entry name" value="DNA/RNA polymerases"/>
    <property type="match status" value="1"/>
</dbReference>
<dbReference type="Pfam" id="PF17917">
    <property type="entry name" value="RT_RNaseH"/>
    <property type="match status" value="1"/>
</dbReference>
<reference evidence="9 10" key="1">
    <citation type="submission" date="2015-04" db="EMBL/GenBank/DDBJ databases">
        <title>Lasius niger genome sequencing.</title>
        <authorList>
            <person name="Konorov E.A."/>
            <person name="Nikitin M.A."/>
            <person name="Kirill M.V."/>
            <person name="Chang P."/>
        </authorList>
    </citation>
    <scope>NUCLEOTIDE SEQUENCE [LARGE SCALE GENOMIC DNA]</scope>
    <source>
        <tissue evidence="9">Whole</tissue>
    </source>
</reference>
<dbReference type="GO" id="GO:0004519">
    <property type="term" value="F:endonuclease activity"/>
    <property type="evidence" value="ECO:0007669"/>
    <property type="project" value="UniProtKB-KW"/>
</dbReference>
<dbReference type="OrthoDB" id="7615066at2759"/>
<dbReference type="PaxDb" id="67767-A0A0J7KIU9"/>
<dbReference type="AlphaFoldDB" id="A0A0J7KIU9"/>
<keyword evidence="1" id="KW-0808">Transferase</keyword>
<evidence type="ECO:0000256" key="2">
    <source>
        <dbReference type="ARBA" id="ARBA00022695"/>
    </source>
</evidence>
<dbReference type="GO" id="GO:0003964">
    <property type="term" value="F:RNA-directed DNA polymerase activity"/>
    <property type="evidence" value="ECO:0007669"/>
    <property type="project" value="UniProtKB-KW"/>
</dbReference>
<dbReference type="Proteomes" id="UP000036403">
    <property type="component" value="Unassembled WGS sequence"/>
</dbReference>
<proteinExistence type="predicted"/>
<evidence type="ECO:0000256" key="3">
    <source>
        <dbReference type="ARBA" id="ARBA00022722"/>
    </source>
</evidence>
<comment type="caution">
    <text evidence="9">The sequence shown here is derived from an EMBL/GenBank/DDBJ whole genome shotgun (WGS) entry which is preliminary data.</text>
</comment>
<organism evidence="9 10">
    <name type="scientific">Lasius niger</name>
    <name type="common">Black garden ant</name>
    <dbReference type="NCBI Taxonomy" id="67767"/>
    <lineage>
        <taxon>Eukaryota</taxon>
        <taxon>Metazoa</taxon>
        <taxon>Ecdysozoa</taxon>
        <taxon>Arthropoda</taxon>
        <taxon>Hexapoda</taxon>
        <taxon>Insecta</taxon>
        <taxon>Pterygota</taxon>
        <taxon>Neoptera</taxon>
        <taxon>Endopterygota</taxon>
        <taxon>Hymenoptera</taxon>
        <taxon>Apocrita</taxon>
        <taxon>Aculeata</taxon>
        <taxon>Formicoidea</taxon>
        <taxon>Formicidae</taxon>
        <taxon>Formicinae</taxon>
        <taxon>Lasius</taxon>
        <taxon>Lasius</taxon>
    </lineage>
</organism>
<protein>
    <submittedName>
        <fullName evidence="9">Enzymatic polyprotein endonuclease reverse</fullName>
    </submittedName>
</protein>
<dbReference type="CDD" id="cd09274">
    <property type="entry name" value="RNase_HI_RT_Ty3"/>
    <property type="match status" value="1"/>
</dbReference>
<feature type="domain" description="Reverse transcriptase RNase H-like" evidence="8">
    <location>
        <begin position="11"/>
        <end position="114"/>
    </location>
</feature>
<feature type="region of interest" description="Disordered" evidence="7">
    <location>
        <begin position="152"/>
        <end position="184"/>
    </location>
</feature>
<evidence type="ECO:0000259" key="8">
    <source>
        <dbReference type="Pfam" id="PF17917"/>
    </source>
</evidence>
<keyword evidence="3" id="KW-0540">Nuclease</keyword>
<dbReference type="STRING" id="67767.A0A0J7KIU9"/>
<keyword evidence="2" id="KW-0548">Nucleotidyltransferase</keyword>
<evidence type="ECO:0000256" key="5">
    <source>
        <dbReference type="ARBA" id="ARBA00022801"/>
    </source>
</evidence>
<evidence type="ECO:0000256" key="6">
    <source>
        <dbReference type="ARBA" id="ARBA00022918"/>
    </source>
</evidence>
<keyword evidence="5" id="KW-0378">Hydrolase</keyword>
<dbReference type="InterPro" id="IPR041373">
    <property type="entry name" value="RT_RNaseH"/>
</dbReference>
<dbReference type="GO" id="GO:0016787">
    <property type="term" value="F:hydrolase activity"/>
    <property type="evidence" value="ECO:0007669"/>
    <property type="project" value="UniProtKB-KW"/>
</dbReference>
<keyword evidence="4 9" id="KW-0255">Endonuclease</keyword>
<keyword evidence="10" id="KW-1185">Reference proteome</keyword>
<evidence type="ECO:0000313" key="10">
    <source>
        <dbReference type="Proteomes" id="UP000036403"/>
    </source>
</evidence>
<sequence>MRRISLVQYPDFSKPFILTTDASGTAVGGILLQGEINKDRPIAYASRTLTDNELKYDTYEKEALAIIYCVKHFRPYLYGRKFTLVTDHKPLLWFKNAQDANMRILRWRLKLAEYDYDIVYKAGKTNVNADALSRNPVNLEEIDCKIIKKRKSSNPDNTKNVKTFKKLEESDSEEKENNDLQLYLSDTEEIEENDDFHL</sequence>
<dbReference type="Gene3D" id="3.10.20.370">
    <property type="match status" value="1"/>
</dbReference>
<dbReference type="PANTHER" id="PTHR34072">
    <property type="entry name" value="ENZYMATIC POLYPROTEIN-RELATED"/>
    <property type="match status" value="1"/>
</dbReference>
<dbReference type="FunFam" id="3.10.20.370:FF:000001">
    <property type="entry name" value="Retrovirus-related Pol polyprotein from transposon 17.6-like protein"/>
    <property type="match status" value="1"/>
</dbReference>
<dbReference type="EMBL" id="LBMM01006944">
    <property type="protein sequence ID" value="KMQ90174.1"/>
    <property type="molecule type" value="Genomic_DNA"/>
</dbReference>
<keyword evidence="6" id="KW-0695">RNA-directed DNA polymerase</keyword>
<accession>A0A0J7KIU9</accession>
<gene>
    <name evidence="9" type="ORF">RF55_10091</name>
</gene>
<name>A0A0J7KIU9_LASNI</name>